<name>A0AAD4LUU5_9AGAM</name>
<comment type="caution">
    <text evidence="1">The sequence shown here is derived from an EMBL/GenBank/DDBJ whole genome shotgun (WGS) entry which is preliminary data.</text>
</comment>
<reference evidence="1" key="1">
    <citation type="journal article" date="2022" name="New Phytol.">
        <title>Evolutionary transition to the ectomycorrhizal habit in the genomes of a hyperdiverse lineage of mushroom-forming fungi.</title>
        <authorList>
            <person name="Looney B."/>
            <person name="Miyauchi S."/>
            <person name="Morin E."/>
            <person name="Drula E."/>
            <person name="Courty P.E."/>
            <person name="Kohler A."/>
            <person name="Kuo A."/>
            <person name="LaButti K."/>
            <person name="Pangilinan J."/>
            <person name="Lipzen A."/>
            <person name="Riley R."/>
            <person name="Andreopoulos W."/>
            <person name="He G."/>
            <person name="Johnson J."/>
            <person name="Nolan M."/>
            <person name="Tritt A."/>
            <person name="Barry K.W."/>
            <person name="Grigoriev I.V."/>
            <person name="Nagy L.G."/>
            <person name="Hibbett D."/>
            <person name="Henrissat B."/>
            <person name="Matheny P.B."/>
            <person name="Labbe J."/>
            <person name="Martin F.M."/>
        </authorList>
    </citation>
    <scope>NUCLEOTIDE SEQUENCE</scope>
    <source>
        <strain evidence="1">BPL690</strain>
    </source>
</reference>
<sequence>MSVFNPKILDASIRDVVAALSNDDKISVLLYAIERLPTCAETVIENGVQSCLHFSSTHQNKVIQARLLRAKARFAAGLRGAAHQDLQAILLLDPSHREARELLPPPGGKISQGVGHVRLAILRFRGYMNSNLTFLVKCRMPGLPRFSNEIWREIASFLPRRDLRSLLLLPHVLSSIASQLLFKNVCLQFGTGHSDTRYSEAAAEIDKWHAQRSADILIRLVSDTAYASLVRSLIVWAPEKRKNALASFQTAMLANVLPKLTNLKGLVIAPTGSSPSPLPALHSLNHFVYSGSGDSALVNVDGFLSTQTVALHTLIIHHFQRCPASFLPTSTLRNLYLTFSISNADFLSQLLANGHQLESLRLEIDLGHDCVLSTVFRAHAKPNSFPAMRKLAFVLTSAAHDLVDPDLFPAVSEFVRGYHMLDALCISNTYGLTGFGYDAAIWGVLPSLVNLRTLLIDVPKDMPSALSAWLIPRSVTVLDLQVIRHATLDLDQLSPGLPGGLKFLALPFHPSEIQGLIQNGLSELRLVRLVGDAFYTIHATNSEKELEHWPSRRERFYFDDYLEQLDCEELRFLYPRLSWAW</sequence>
<proteinExistence type="predicted"/>
<accession>A0AAD4LUU5</accession>
<evidence type="ECO:0000313" key="2">
    <source>
        <dbReference type="Proteomes" id="UP001203297"/>
    </source>
</evidence>
<dbReference type="EMBL" id="WTXG01000232">
    <property type="protein sequence ID" value="KAI0290275.1"/>
    <property type="molecule type" value="Genomic_DNA"/>
</dbReference>
<keyword evidence="2" id="KW-1185">Reference proteome</keyword>
<gene>
    <name evidence="1" type="ORF">B0F90DRAFT_1825236</name>
</gene>
<dbReference type="AlphaFoldDB" id="A0AAD4LUU5"/>
<protein>
    <submittedName>
        <fullName evidence="1">Uncharacterized protein</fullName>
    </submittedName>
</protein>
<organism evidence="1 2">
    <name type="scientific">Multifurca ochricompacta</name>
    <dbReference type="NCBI Taxonomy" id="376703"/>
    <lineage>
        <taxon>Eukaryota</taxon>
        <taxon>Fungi</taxon>
        <taxon>Dikarya</taxon>
        <taxon>Basidiomycota</taxon>
        <taxon>Agaricomycotina</taxon>
        <taxon>Agaricomycetes</taxon>
        <taxon>Russulales</taxon>
        <taxon>Russulaceae</taxon>
        <taxon>Multifurca</taxon>
    </lineage>
</organism>
<evidence type="ECO:0000313" key="1">
    <source>
        <dbReference type="EMBL" id="KAI0290275.1"/>
    </source>
</evidence>
<dbReference type="Proteomes" id="UP001203297">
    <property type="component" value="Unassembled WGS sequence"/>
</dbReference>